<name>A0ABX2ITM5_9RHOB</name>
<evidence type="ECO:0008006" key="4">
    <source>
        <dbReference type="Google" id="ProtNLM"/>
    </source>
</evidence>
<feature type="transmembrane region" description="Helical" evidence="1">
    <location>
        <begin position="70"/>
        <end position="94"/>
    </location>
</feature>
<organism evidence="2 3">
    <name type="scientific">Parasulfitobacter algicola</name>
    <dbReference type="NCBI Taxonomy" id="2614809"/>
    <lineage>
        <taxon>Bacteria</taxon>
        <taxon>Pseudomonadati</taxon>
        <taxon>Pseudomonadota</taxon>
        <taxon>Alphaproteobacteria</taxon>
        <taxon>Rhodobacterales</taxon>
        <taxon>Roseobacteraceae</taxon>
        <taxon>Parasulfitobacter</taxon>
    </lineage>
</organism>
<dbReference type="EMBL" id="JABUFE010000011">
    <property type="protein sequence ID" value="NSX56267.1"/>
    <property type="molecule type" value="Genomic_DNA"/>
</dbReference>
<comment type="caution">
    <text evidence="2">The sequence shown here is derived from an EMBL/GenBank/DDBJ whole genome shotgun (WGS) entry which is preliminary data.</text>
</comment>
<accession>A0ABX2ITM5</accession>
<keyword evidence="3" id="KW-1185">Reference proteome</keyword>
<dbReference type="InterPro" id="IPR047730">
    <property type="entry name" value="ABZJ_00895-like"/>
</dbReference>
<keyword evidence="1" id="KW-1133">Transmembrane helix</keyword>
<protein>
    <recommendedName>
        <fullName evidence="4">Transmembrane protein</fullName>
    </recommendedName>
</protein>
<dbReference type="NCBIfam" id="NF038216">
    <property type="entry name" value="ABZJ_00895_fam"/>
    <property type="match status" value="1"/>
</dbReference>
<gene>
    <name evidence="2" type="ORF">HRQ87_15840</name>
</gene>
<dbReference type="Proteomes" id="UP000777935">
    <property type="component" value="Unassembled WGS sequence"/>
</dbReference>
<evidence type="ECO:0000313" key="2">
    <source>
        <dbReference type="EMBL" id="NSX56267.1"/>
    </source>
</evidence>
<dbReference type="RefSeq" id="WP_174139418.1">
    <property type="nucleotide sequence ID" value="NZ_JABUFE010000011.1"/>
</dbReference>
<sequence length="138" mass="15021">MDHLFGLVLRYLLVFTMTAASAWFVLQGRSAGDILHMGALVMAATAALPGVYTGGYFARRAGCVPKRLEAFWVCFIMVSVSLFLLFPVLLSVGALDVLAMPSAGGLLMMGAVLLCAYVGLTWMFFRMGAWGYLKLIRK</sequence>
<proteinExistence type="predicted"/>
<keyword evidence="1" id="KW-0472">Membrane</keyword>
<feature type="transmembrane region" description="Helical" evidence="1">
    <location>
        <begin position="106"/>
        <end position="125"/>
    </location>
</feature>
<feature type="transmembrane region" description="Helical" evidence="1">
    <location>
        <begin position="7"/>
        <end position="26"/>
    </location>
</feature>
<reference evidence="2 3" key="1">
    <citation type="submission" date="2020-06" db="EMBL/GenBank/DDBJ databases">
        <title>Sulfitobacter algicola sp. nov., isolated from green algae.</title>
        <authorList>
            <person name="Wang C."/>
        </authorList>
    </citation>
    <scope>NUCLEOTIDE SEQUENCE [LARGE SCALE GENOMIC DNA]</scope>
    <source>
        <strain evidence="2 3">1151</strain>
    </source>
</reference>
<evidence type="ECO:0000313" key="3">
    <source>
        <dbReference type="Proteomes" id="UP000777935"/>
    </source>
</evidence>
<evidence type="ECO:0000256" key="1">
    <source>
        <dbReference type="SAM" id="Phobius"/>
    </source>
</evidence>
<keyword evidence="1" id="KW-0812">Transmembrane</keyword>
<feature type="transmembrane region" description="Helical" evidence="1">
    <location>
        <begin position="38"/>
        <end position="58"/>
    </location>
</feature>